<dbReference type="AlphaFoldDB" id="A0A931GUY3"/>
<dbReference type="RefSeq" id="WP_196991285.1">
    <property type="nucleotide sequence ID" value="NZ_JADWYR010000002.1"/>
</dbReference>
<dbReference type="EMBL" id="JADWYR010000002">
    <property type="protein sequence ID" value="MBG9377186.1"/>
    <property type="molecule type" value="Genomic_DNA"/>
</dbReference>
<evidence type="ECO:0000313" key="2">
    <source>
        <dbReference type="Proteomes" id="UP000628448"/>
    </source>
</evidence>
<evidence type="ECO:0000313" key="1">
    <source>
        <dbReference type="EMBL" id="MBG9377186.1"/>
    </source>
</evidence>
<sequence>MDNQHFEILVHQQPTENHEQWFEAMADTLLRNYVIDTGMAIYRFMEIEFYYYSKEHPDEITYGFSKNHEKLLPRRKRLKRAQHQPLTWFFHYSGIDLVIGNEQNPGGILIRSLQRIDDGELLNGPLIVLLEILNQHVDIKGEKPLQLLLKRQDVSFDVSVKSKKRIGVNTGGFHDMLYNFNV</sequence>
<comment type="caution">
    <text evidence="1">The sequence shown here is derived from an EMBL/GenBank/DDBJ whole genome shotgun (WGS) entry which is preliminary data.</text>
</comment>
<name>A0A931GUY3_9BACT</name>
<accession>A0A931GUY3</accession>
<gene>
    <name evidence="1" type="ORF">I5907_13160</name>
</gene>
<dbReference type="Proteomes" id="UP000628448">
    <property type="component" value="Unassembled WGS sequence"/>
</dbReference>
<keyword evidence="2" id="KW-1185">Reference proteome</keyword>
<organism evidence="1 2">
    <name type="scientific">Panacibacter microcysteis</name>
    <dbReference type="NCBI Taxonomy" id="2793269"/>
    <lineage>
        <taxon>Bacteria</taxon>
        <taxon>Pseudomonadati</taxon>
        <taxon>Bacteroidota</taxon>
        <taxon>Chitinophagia</taxon>
        <taxon>Chitinophagales</taxon>
        <taxon>Chitinophagaceae</taxon>
        <taxon>Panacibacter</taxon>
    </lineage>
</organism>
<proteinExistence type="predicted"/>
<protein>
    <submittedName>
        <fullName evidence="1">Uncharacterized protein</fullName>
    </submittedName>
</protein>
<reference evidence="1" key="1">
    <citation type="submission" date="2020-11" db="EMBL/GenBank/DDBJ databases">
        <title>Bacterial whole genome sequence for Panacibacter sp. DH6.</title>
        <authorList>
            <person name="Le V."/>
            <person name="Ko S."/>
            <person name="Ahn C.-Y."/>
            <person name="Oh H.-M."/>
        </authorList>
    </citation>
    <scope>NUCLEOTIDE SEQUENCE</scope>
    <source>
        <strain evidence="1">DH6</strain>
    </source>
</reference>